<proteinExistence type="predicted"/>
<accession>A0A1J6IC56</accession>
<comment type="caution">
    <text evidence="3">The sequence shown here is derived from an EMBL/GenBank/DDBJ whole genome shotgun (WGS) entry which is preliminary data.</text>
</comment>
<sequence length="74" mass="8133">MRTFVVLVLVMLVMTSTLATSRNLVQKYNEDNNGFEQGESSSVNNHHYIPRQDFNNGNGGDVPKGGVDTDAGKF</sequence>
<keyword evidence="2" id="KW-0732">Signal</keyword>
<evidence type="ECO:0000256" key="2">
    <source>
        <dbReference type="SAM" id="SignalP"/>
    </source>
</evidence>
<dbReference type="PANTHER" id="PTHR36040:SF5">
    <property type="entry name" value="TRANSMEMBRANE PROTEIN"/>
    <property type="match status" value="1"/>
</dbReference>
<dbReference type="PANTHER" id="PTHR36040">
    <property type="entry name" value="OS04G0188500 PROTEIN"/>
    <property type="match status" value="1"/>
</dbReference>
<reference evidence="3" key="1">
    <citation type="submission" date="2016-11" db="EMBL/GenBank/DDBJ databases">
        <title>The genome of Nicotiana attenuata.</title>
        <authorList>
            <person name="Xu S."/>
            <person name="Brockmoeller T."/>
            <person name="Gaquerel E."/>
            <person name="Navarro A."/>
            <person name="Kuhl H."/>
            <person name="Gase K."/>
            <person name="Ling Z."/>
            <person name="Zhou W."/>
            <person name="Kreitzer C."/>
            <person name="Stanke M."/>
            <person name="Tang H."/>
            <person name="Lyons E."/>
            <person name="Pandey P."/>
            <person name="Pandey S.P."/>
            <person name="Timmermann B."/>
            <person name="Baldwin I.T."/>
        </authorList>
    </citation>
    <scope>NUCLEOTIDE SEQUENCE [LARGE SCALE GENOMIC DNA]</scope>
    <source>
        <strain evidence="3">UT</strain>
    </source>
</reference>
<feature type="chain" id="PRO_5012814551" evidence="2">
    <location>
        <begin position="20"/>
        <end position="74"/>
    </location>
</feature>
<feature type="compositionally biased region" description="Polar residues" evidence="1">
    <location>
        <begin position="31"/>
        <end position="45"/>
    </location>
</feature>
<dbReference type="STRING" id="49451.A0A1J6IC56"/>
<dbReference type="Gramene" id="OIS96546">
    <property type="protein sequence ID" value="OIS96546"/>
    <property type="gene ID" value="A4A49_31951"/>
</dbReference>
<feature type="signal peptide" evidence="2">
    <location>
        <begin position="1"/>
        <end position="19"/>
    </location>
</feature>
<evidence type="ECO:0000313" key="3">
    <source>
        <dbReference type="EMBL" id="OIS96546.1"/>
    </source>
</evidence>
<dbReference type="Proteomes" id="UP000187609">
    <property type="component" value="Unassembled WGS sequence"/>
</dbReference>
<gene>
    <name evidence="3" type="ORF">A4A49_31951</name>
</gene>
<evidence type="ECO:0000256" key="1">
    <source>
        <dbReference type="SAM" id="MobiDB-lite"/>
    </source>
</evidence>
<keyword evidence="4" id="KW-1185">Reference proteome</keyword>
<name>A0A1J6IC56_NICAT</name>
<dbReference type="AlphaFoldDB" id="A0A1J6IC56"/>
<evidence type="ECO:0000313" key="4">
    <source>
        <dbReference type="Proteomes" id="UP000187609"/>
    </source>
</evidence>
<protein>
    <submittedName>
        <fullName evidence="3">Uncharacterized protein</fullName>
    </submittedName>
</protein>
<organism evidence="3 4">
    <name type="scientific">Nicotiana attenuata</name>
    <name type="common">Coyote tobacco</name>
    <dbReference type="NCBI Taxonomy" id="49451"/>
    <lineage>
        <taxon>Eukaryota</taxon>
        <taxon>Viridiplantae</taxon>
        <taxon>Streptophyta</taxon>
        <taxon>Embryophyta</taxon>
        <taxon>Tracheophyta</taxon>
        <taxon>Spermatophyta</taxon>
        <taxon>Magnoliopsida</taxon>
        <taxon>eudicotyledons</taxon>
        <taxon>Gunneridae</taxon>
        <taxon>Pentapetalae</taxon>
        <taxon>asterids</taxon>
        <taxon>lamiids</taxon>
        <taxon>Solanales</taxon>
        <taxon>Solanaceae</taxon>
        <taxon>Nicotianoideae</taxon>
        <taxon>Nicotianeae</taxon>
        <taxon>Nicotiana</taxon>
    </lineage>
</organism>
<feature type="region of interest" description="Disordered" evidence="1">
    <location>
        <begin position="31"/>
        <end position="74"/>
    </location>
</feature>
<dbReference type="EMBL" id="MJEQ01037193">
    <property type="protein sequence ID" value="OIS96546.1"/>
    <property type="molecule type" value="Genomic_DNA"/>
</dbReference>